<keyword evidence="2" id="KW-0805">Transcription regulation</keyword>
<dbReference type="PROSITE" id="PS50931">
    <property type="entry name" value="HTH_LYSR"/>
    <property type="match status" value="1"/>
</dbReference>
<keyword evidence="7" id="KW-1185">Reference proteome</keyword>
<comment type="caution">
    <text evidence="6">The sequence shown here is derived from an EMBL/GenBank/DDBJ whole genome shotgun (WGS) entry which is preliminary data.</text>
</comment>
<dbReference type="EMBL" id="WJQS01000001">
    <property type="protein sequence ID" value="MRI84489.1"/>
    <property type="molecule type" value="Genomic_DNA"/>
</dbReference>
<dbReference type="InterPro" id="IPR036390">
    <property type="entry name" value="WH_DNA-bd_sf"/>
</dbReference>
<comment type="similarity">
    <text evidence="1">Belongs to the LysR transcriptional regulatory family.</text>
</comment>
<dbReference type="SUPFAM" id="SSF46785">
    <property type="entry name" value="Winged helix' DNA-binding domain"/>
    <property type="match status" value="1"/>
</dbReference>
<gene>
    <name evidence="6" type="ORF">GIY09_01060</name>
</gene>
<keyword evidence="4" id="KW-0804">Transcription</keyword>
<dbReference type="Gene3D" id="1.10.10.10">
    <property type="entry name" value="Winged helix-like DNA-binding domain superfamily/Winged helix DNA-binding domain"/>
    <property type="match status" value="1"/>
</dbReference>
<dbReference type="SUPFAM" id="SSF53850">
    <property type="entry name" value="Periplasmic binding protein-like II"/>
    <property type="match status" value="1"/>
</dbReference>
<evidence type="ECO:0000313" key="6">
    <source>
        <dbReference type="EMBL" id="MRI84489.1"/>
    </source>
</evidence>
<evidence type="ECO:0000259" key="5">
    <source>
        <dbReference type="PROSITE" id="PS50931"/>
    </source>
</evidence>
<dbReference type="Pfam" id="PF03466">
    <property type="entry name" value="LysR_substrate"/>
    <property type="match status" value="1"/>
</dbReference>
<dbReference type="GO" id="GO:0032993">
    <property type="term" value="C:protein-DNA complex"/>
    <property type="evidence" value="ECO:0007669"/>
    <property type="project" value="TreeGrafter"/>
</dbReference>
<dbReference type="InterPro" id="IPR000847">
    <property type="entry name" value="LysR_HTH_N"/>
</dbReference>
<dbReference type="Proteomes" id="UP000430975">
    <property type="component" value="Unassembled WGS sequence"/>
</dbReference>
<dbReference type="PANTHER" id="PTHR30346:SF0">
    <property type="entry name" value="HCA OPERON TRANSCRIPTIONAL ACTIVATOR HCAR"/>
    <property type="match status" value="1"/>
</dbReference>
<dbReference type="PANTHER" id="PTHR30346">
    <property type="entry name" value="TRANSCRIPTIONAL DUAL REGULATOR HCAR-RELATED"/>
    <property type="match status" value="1"/>
</dbReference>
<dbReference type="AlphaFoldDB" id="A0A6I2GGT7"/>
<dbReference type="InterPro" id="IPR005119">
    <property type="entry name" value="LysR_subst-bd"/>
</dbReference>
<keyword evidence="3" id="KW-0238">DNA-binding</keyword>
<evidence type="ECO:0000256" key="1">
    <source>
        <dbReference type="ARBA" id="ARBA00009437"/>
    </source>
</evidence>
<feature type="domain" description="HTH lysR-type" evidence="5">
    <location>
        <begin position="9"/>
        <end position="66"/>
    </location>
</feature>
<sequence>MERSEVACVNIQQLKYLDYIERTGSINRAAELLFVSPSTISVSLKELEQEVGQQLFVRSSSGMTATHEGYEFISQARQVLNQLDIMRDIFVDNESERQWFSVSSQHYDFASEAFSKLIAAQNSQRFVYRFFEVDTYSVIKNVAQNTSQLGFVYLSEFNRRVLMRLFEQENLQHHVMWEFQPQVFVRKGHPLAGRLSVQYKDLMEFPAIIFEHNDHQNDYLTEHPLEVQANHRKVVVSDRMSAINIILGSDAYLTGSRIMTNLMTERHVESIPLETSESHYICWIAPKNQKLSEQAKNYLKYAEESLGTRVEGLQAIQSPDYYSI</sequence>
<organism evidence="6 7">
    <name type="scientific">Fundicoccus ignavus</name>
    <dbReference type="NCBI Taxonomy" id="2664442"/>
    <lineage>
        <taxon>Bacteria</taxon>
        <taxon>Bacillati</taxon>
        <taxon>Bacillota</taxon>
        <taxon>Bacilli</taxon>
        <taxon>Lactobacillales</taxon>
        <taxon>Aerococcaceae</taxon>
        <taxon>Fundicoccus</taxon>
    </lineage>
</organism>
<evidence type="ECO:0000256" key="4">
    <source>
        <dbReference type="ARBA" id="ARBA00023163"/>
    </source>
</evidence>
<dbReference type="Gene3D" id="3.40.190.290">
    <property type="match status" value="1"/>
</dbReference>
<dbReference type="InterPro" id="IPR036388">
    <property type="entry name" value="WH-like_DNA-bd_sf"/>
</dbReference>
<protein>
    <submittedName>
        <fullName evidence="6">LysR family transcriptional regulator</fullName>
    </submittedName>
</protein>
<evidence type="ECO:0000313" key="7">
    <source>
        <dbReference type="Proteomes" id="UP000430975"/>
    </source>
</evidence>
<dbReference type="Pfam" id="PF00126">
    <property type="entry name" value="HTH_1"/>
    <property type="match status" value="1"/>
</dbReference>
<accession>A0A6I2GGT7</accession>
<dbReference type="GO" id="GO:0003700">
    <property type="term" value="F:DNA-binding transcription factor activity"/>
    <property type="evidence" value="ECO:0007669"/>
    <property type="project" value="InterPro"/>
</dbReference>
<reference evidence="6 7" key="1">
    <citation type="submission" date="2019-11" db="EMBL/GenBank/DDBJ databases">
        <title>Characterisation of Fundicoccus ignavus gen. nov. sp. nov., a novel genus of the family Aerococcaceae isolated from bulk tank milk.</title>
        <authorList>
            <person name="Siebert A."/>
            <person name="Huptas C."/>
            <person name="Wenning M."/>
            <person name="Scherer S."/>
            <person name="Doll E.V."/>
        </authorList>
    </citation>
    <scope>NUCLEOTIDE SEQUENCE [LARGE SCALE GENOMIC DNA]</scope>
    <source>
        <strain evidence="6 7">WS4759</strain>
    </source>
</reference>
<name>A0A6I2GGT7_9LACT</name>
<proteinExistence type="inferred from homology"/>
<evidence type="ECO:0000256" key="3">
    <source>
        <dbReference type="ARBA" id="ARBA00023125"/>
    </source>
</evidence>
<evidence type="ECO:0000256" key="2">
    <source>
        <dbReference type="ARBA" id="ARBA00023015"/>
    </source>
</evidence>
<dbReference type="GO" id="GO:0003677">
    <property type="term" value="F:DNA binding"/>
    <property type="evidence" value="ECO:0007669"/>
    <property type="project" value="UniProtKB-KW"/>
</dbReference>